<dbReference type="AlphaFoldDB" id="A0A8J1M4K6"/>
<feature type="compositionally biased region" description="Basic and acidic residues" evidence="1">
    <location>
        <begin position="44"/>
        <end position="57"/>
    </location>
</feature>
<reference evidence="3" key="1">
    <citation type="submission" date="2025-08" db="UniProtKB">
        <authorList>
            <consortium name="RefSeq"/>
        </authorList>
    </citation>
    <scope>IDENTIFICATION</scope>
    <source>
        <strain evidence="3">J_2021</strain>
        <tissue evidence="3">Erythrocytes</tissue>
    </source>
</reference>
<evidence type="ECO:0000256" key="1">
    <source>
        <dbReference type="SAM" id="MobiDB-lite"/>
    </source>
</evidence>
<feature type="region of interest" description="Disordered" evidence="1">
    <location>
        <begin position="1"/>
        <end position="97"/>
    </location>
</feature>
<feature type="region of interest" description="Disordered" evidence="1">
    <location>
        <begin position="155"/>
        <end position="179"/>
    </location>
</feature>
<dbReference type="PANTHER" id="PTHR23098">
    <property type="entry name" value="AGAP001331-PA-RELATED"/>
    <property type="match status" value="1"/>
</dbReference>
<dbReference type="GeneID" id="121399556"/>
<dbReference type="KEGG" id="xla:121399556"/>
<keyword evidence="2" id="KW-1185">Reference proteome</keyword>
<dbReference type="Proteomes" id="UP000186698">
    <property type="component" value="Chromosome 1S"/>
</dbReference>
<feature type="compositionally biased region" description="Pro residues" evidence="1">
    <location>
        <begin position="169"/>
        <end position="179"/>
    </location>
</feature>
<dbReference type="GO" id="GO:0005634">
    <property type="term" value="C:nucleus"/>
    <property type="evidence" value="ECO:0007669"/>
    <property type="project" value="TreeGrafter"/>
</dbReference>
<proteinExistence type="predicted"/>
<evidence type="ECO:0000313" key="2">
    <source>
        <dbReference type="Proteomes" id="UP000186698"/>
    </source>
</evidence>
<feature type="compositionally biased region" description="Low complexity" evidence="1">
    <location>
        <begin position="62"/>
        <end position="85"/>
    </location>
</feature>
<dbReference type="RefSeq" id="XP_041436632.1">
    <property type="nucleotide sequence ID" value="XM_041580698.1"/>
</dbReference>
<protein>
    <submittedName>
        <fullName evidence="3">Myb-related transcription factor, partner of profilin-like</fullName>
    </submittedName>
</protein>
<accession>A0A8J1M4K6</accession>
<sequence length="179" mass="19287">MSKEGSEGLDTDWRIPPQTSQPDSGSDQDAPAQQPQEEGEAEDLDRAPEAQEHRAESRAQSPAVIPVVPPRRCAAATAAAIGGPPQEEGRRLGDQPAAQPGLIDAMMAAMQPMLHQQRRQELWMMRWMAQIHTDIRETQVTIHRGFQDLVAAMAAQPHRPGASAEGEVPGPPAAPPPPP</sequence>
<feature type="compositionally biased region" description="Low complexity" evidence="1">
    <location>
        <begin position="27"/>
        <end position="36"/>
    </location>
</feature>
<organism evidence="2 3">
    <name type="scientific">Xenopus laevis</name>
    <name type="common">African clawed frog</name>
    <dbReference type="NCBI Taxonomy" id="8355"/>
    <lineage>
        <taxon>Eukaryota</taxon>
        <taxon>Metazoa</taxon>
        <taxon>Chordata</taxon>
        <taxon>Craniata</taxon>
        <taxon>Vertebrata</taxon>
        <taxon>Euteleostomi</taxon>
        <taxon>Amphibia</taxon>
        <taxon>Batrachia</taxon>
        <taxon>Anura</taxon>
        <taxon>Pipoidea</taxon>
        <taxon>Pipidae</taxon>
        <taxon>Xenopodinae</taxon>
        <taxon>Xenopus</taxon>
        <taxon>Xenopus</taxon>
    </lineage>
</organism>
<name>A0A8J1M4K6_XENLA</name>
<dbReference type="PANTHER" id="PTHR23098:SF23">
    <property type="entry name" value="MYB-RELATED TRANSCRIPTION FACTOR, PARTNER OF PROFILIN-LIKE ISOFORM X2-RELATED"/>
    <property type="match status" value="1"/>
</dbReference>
<evidence type="ECO:0000313" key="3">
    <source>
        <dbReference type="RefSeq" id="XP_041436632.1"/>
    </source>
</evidence>
<gene>
    <name evidence="3" type="primary">LOC121399556</name>
</gene>